<gene>
    <name evidence="2" type="ORF">H0235_011251</name>
</gene>
<evidence type="ECO:0000256" key="1">
    <source>
        <dbReference type="SAM" id="MobiDB-lite"/>
    </source>
</evidence>
<keyword evidence="3" id="KW-1185">Reference proteome</keyword>
<dbReference type="EMBL" id="JACSDY010000010">
    <property type="protein sequence ID" value="KAF7416720.1"/>
    <property type="molecule type" value="Genomic_DNA"/>
</dbReference>
<accession>A0A834NRP0</accession>
<organism evidence="2 3">
    <name type="scientific">Vespula pensylvanica</name>
    <name type="common">Western yellow jacket</name>
    <name type="synonym">Wasp</name>
    <dbReference type="NCBI Taxonomy" id="30213"/>
    <lineage>
        <taxon>Eukaryota</taxon>
        <taxon>Metazoa</taxon>
        <taxon>Ecdysozoa</taxon>
        <taxon>Arthropoda</taxon>
        <taxon>Hexapoda</taxon>
        <taxon>Insecta</taxon>
        <taxon>Pterygota</taxon>
        <taxon>Neoptera</taxon>
        <taxon>Endopterygota</taxon>
        <taxon>Hymenoptera</taxon>
        <taxon>Apocrita</taxon>
        <taxon>Aculeata</taxon>
        <taxon>Vespoidea</taxon>
        <taxon>Vespidae</taxon>
        <taxon>Vespinae</taxon>
        <taxon>Vespula</taxon>
    </lineage>
</organism>
<evidence type="ECO:0000313" key="2">
    <source>
        <dbReference type="EMBL" id="KAF7416720.1"/>
    </source>
</evidence>
<reference evidence="2" key="1">
    <citation type="journal article" date="2020" name="G3 (Bethesda)">
        <title>High-Quality Assemblies for Three Invasive Social Wasps from the &lt;i&gt;Vespula&lt;/i&gt; Genus.</title>
        <authorList>
            <person name="Harrop T.W.R."/>
            <person name="Guhlin J."/>
            <person name="McLaughlin G.M."/>
            <person name="Permina E."/>
            <person name="Stockwell P."/>
            <person name="Gilligan J."/>
            <person name="Le Lec M.F."/>
            <person name="Gruber M.A.M."/>
            <person name="Quinn O."/>
            <person name="Lovegrove M."/>
            <person name="Duncan E.J."/>
            <person name="Remnant E.J."/>
            <person name="Van Eeckhoven J."/>
            <person name="Graham B."/>
            <person name="Knapp R.A."/>
            <person name="Langford K.W."/>
            <person name="Kronenberg Z."/>
            <person name="Press M.O."/>
            <person name="Eacker S.M."/>
            <person name="Wilson-Rankin E.E."/>
            <person name="Purcell J."/>
            <person name="Lester P.J."/>
            <person name="Dearden P.K."/>
        </authorList>
    </citation>
    <scope>NUCLEOTIDE SEQUENCE</scope>
    <source>
        <strain evidence="2">Volc-1</strain>
    </source>
</reference>
<protein>
    <submittedName>
        <fullName evidence="2">Uncharacterized protein</fullName>
    </submittedName>
</protein>
<comment type="caution">
    <text evidence="2">The sequence shown here is derived from an EMBL/GenBank/DDBJ whole genome shotgun (WGS) entry which is preliminary data.</text>
</comment>
<feature type="compositionally biased region" description="Pro residues" evidence="1">
    <location>
        <begin position="144"/>
        <end position="176"/>
    </location>
</feature>
<dbReference type="AlphaFoldDB" id="A0A834NRP0"/>
<evidence type="ECO:0000313" key="3">
    <source>
        <dbReference type="Proteomes" id="UP000600918"/>
    </source>
</evidence>
<dbReference type="Proteomes" id="UP000600918">
    <property type="component" value="Unassembled WGS sequence"/>
</dbReference>
<proteinExistence type="predicted"/>
<feature type="region of interest" description="Disordered" evidence="1">
    <location>
        <begin position="140"/>
        <end position="176"/>
    </location>
</feature>
<name>A0A834NRP0_VESPE</name>
<sequence length="193" mass="21466">MYLDHVPRYVNIKELLGGSLHTNSGAEQLVILNTRNPLETFETAVAAAAVALKKERSLVLFTPPLLALAPRRRPILKTPAGTHFLSKTNKQTPSNSRGYALKNPVLKLAPLQWQQQDRRHQQKLFATRSCATRNRVDYRRCRPLSPPHPHPHSPPPPPPTPIPTPLLPLPPPPPPPLPLHPRSLLVTIAVAMH</sequence>